<sequence length="530" mass="58706">MTPGMKPVLIVGAGPVGLTTALGLAYYGIPFQIFEEDGSLSLDTKAGTLLTRTLEAFRRYGVADDVLARALRVEEIGEIEREANLARQSVRTAVLRDETRYPFVVNLPQHHLEPILRAAVERVPQGSLHMQHRLESFSSGPDGVVVQLDTPAGPRSVEGSYLLACDGGRSTVRAQCGVPVDGMSLDVRYMLVDLKLDLDVANPRDYPYLAYFSDAQEWMILVRQPHCWRFLYPLAKDADEPGDEELRAKVLRFIGKVDKVELLGRVTYRVHHRIARQWRRERVFLMGDAAHLITPMWALGLNTGVLDAISLPWRLAWVLRGWADSSLLDGYEREQRPVATEGAGEMAEAARHHMAMQGGANAPTALQDWGNACTRTLLGVRLDIDGSGDWSMIRAEAEPPPLRVGERIPDFLLHGPAGRPLRLHDLVDGNFLALYFADVRRQPEIPHNTSPALRHFVVSRWDAPLDSGLRERALLDVGNQLRERLGVPDGTLVLVRPDDHVAAIVPIAPRRAEDLYAAIVGAPAPQGSPQ</sequence>
<keyword evidence="6" id="KW-0503">Monooxygenase</keyword>
<evidence type="ECO:0000259" key="5">
    <source>
        <dbReference type="Pfam" id="PF01494"/>
    </source>
</evidence>
<dbReference type="Proteomes" id="UP000254259">
    <property type="component" value="Chromosome CBM2636"/>
</dbReference>
<keyword evidence="6" id="KW-0560">Oxidoreductase</keyword>
<dbReference type="GO" id="GO:0071949">
    <property type="term" value="F:FAD binding"/>
    <property type="evidence" value="ECO:0007669"/>
    <property type="project" value="InterPro"/>
</dbReference>
<feature type="domain" description="FAD-binding" evidence="5">
    <location>
        <begin position="7"/>
        <end position="340"/>
    </location>
</feature>
<keyword evidence="4" id="KW-0274">FAD</keyword>
<evidence type="ECO:0000256" key="2">
    <source>
        <dbReference type="ARBA" id="ARBA00007801"/>
    </source>
</evidence>
<dbReference type="PANTHER" id="PTHR43004:SF19">
    <property type="entry name" value="BINDING MONOOXYGENASE, PUTATIVE (JCVI)-RELATED"/>
    <property type="match status" value="1"/>
</dbReference>
<dbReference type="InterPro" id="IPR036249">
    <property type="entry name" value="Thioredoxin-like_sf"/>
</dbReference>
<dbReference type="AlphaFoldDB" id="A0A9Q7ULW4"/>
<keyword evidence="3" id="KW-0285">Flavoprotein</keyword>
<dbReference type="GO" id="GO:0016709">
    <property type="term" value="F:oxidoreductase activity, acting on paired donors, with incorporation or reduction of molecular oxygen, NAD(P)H as one donor, and incorporation of one atom of oxygen"/>
    <property type="evidence" value="ECO:0007669"/>
    <property type="project" value="UniProtKB-ARBA"/>
</dbReference>
<evidence type="ECO:0000256" key="3">
    <source>
        <dbReference type="ARBA" id="ARBA00022630"/>
    </source>
</evidence>
<dbReference type="Pfam" id="PF01494">
    <property type="entry name" value="FAD_binding_3"/>
    <property type="match status" value="1"/>
</dbReference>
<evidence type="ECO:0000256" key="1">
    <source>
        <dbReference type="ARBA" id="ARBA00001974"/>
    </source>
</evidence>
<evidence type="ECO:0000313" key="7">
    <source>
        <dbReference type="Proteomes" id="UP000254259"/>
    </source>
</evidence>
<dbReference type="PRINTS" id="PR00420">
    <property type="entry name" value="RNGMNOXGNASE"/>
</dbReference>
<dbReference type="SUPFAM" id="SSF52833">
    <property type="entry name" value="Thioredoxin-like"/>
    <property type="match status" value="1"/>
</dbReference>
<dbReference type="PANTHER" id="PTHR43004">
    <property type="entry name" value="TRK SYSTEM POTASSIUM UPTAKE PROTEIN"/>
    <property type="match status" value="1"/>
</dbReference>
<dbReference type="EMBL" id="LT984813">
    <property type="protein sequence ID" value="SPD63299.1"/>
    <property type="molecule type" value="Genomic_DNA"/>
</dbReference>
<dbReference type="Gene3D" id="3.30.70.2450">
    <property type="match status" value="1"/>
</dbReference>
<dbReference type="Gene3D" id="3.40.30.120">
    <property type="match status" value="1"/>
</dbReference>
<dbReference type="InterPro" id="IPR002938">
    <property type="entry name" value="FAD-bd"/>
</dbReference>
<dbReference type="InterPro" id="IPR050641">
    <property type="entry name" value="RIFMO-like"/>
</dbReference>
<dbReference type="InterPro" id="IPR036188">
    <property type="entry name" value="FAD/NAD-bd_sf"/>
</dbReference>
<reference evidence="6 7" key="1">
    <citation type="submission" date="2018-01" db="EMBL/GenBank/DDBJ databases">
        <authorList>
            <person name="Clerissi C."/>
        </authorList>
    </citation>
    <scope>NUCLEOTIDE SEQUENCE [LARGE SCALE GENOMIC DNA]</scope>
    <source>
        <strain evidence="6">Cupriavidus taiwanensis SWF 66322</strain>
    </source>
</reference>
<gene>
    <name evidence="6" type="ORF">CBM2636_10315</name>
</gene>
<name>A0A9Q7ULW4_9BURK</name>
<comment type="similarity">
    <text evidence="2">Belongs to the PheA/TfdB FAD monooxygenase family.</text>
</comment>
<accession>A0A9Q7ULW4</accession>
<protein>
    <submittedName>
        <fullName evidence="6">FAD-binding monooxygenase</fullName>
    </submittedName>
</protein>
<dbReference type="Gene3D" id="3.50.50.60">
    <property type="entry name" value="FAD/NAD(P)-binding domain"/>
    <property type="match status" value="1"/>
</dbReference>
<proteinExistence type="inferred from homology"/>
<evidence type="ECO:0000256" key="4">
    <source>
        <dbReference type="ARBA" id="ARBA00022827"/>
    </source>
</evidence>
<dbReference type="RefSeq" id="WP_115707968.1">
    <property type="nucleotide sequence ID" value="NZ_JAQOLH010000064.1"/>
</dbReference>
<organism evidence="6 7">
    <name type="scientific">Cupriavidus taiwanensis</name>
    <dbReference type="NCBI Taxonomy" id="164546"/>
    <lineage>
        <taxon>Bacteria</taxon>
        <taxon>Pseudomonadati</taxon>
        <taxon>Pseudomonadota</taxon>
        <taxon>Betaproteobacteria</taxon>
        <taxon>Burkholderiales</taxon>
        <taxon>Burkholderiaceae</taxon>
        <taxon>Cupriavidus</taxon>
    </lineage>
</organism>
<dbReference type="SUPFAM" id="SSF51905">
    <property type="entry name" value="FAD/NAD(P)-binding domain"/>
    <property type="match status" value="1"/>
</dbReference>
<comment type="cofactor">
    <cofactor evidence="1">
        <name>FAD</name>
        <dbReference type="ChEBI" id="CHEBI:57692"/>
    </cofactor>
</comment>
<evidence type="ECO:0000313" key="6">
    <source>
        <dbReference type="EMBL" id="SPD63299.1"/>
    </source>
</evidence>